<sequence length="292" mass="33812">MAGSPKMVFAFQKVKSRSGVRALLAHNLRYEKPKNAKPEREKYNVYPKNTKRDINKTMLAYQNNLNGHKPRKNAVWAHEYVISGSRDGFKGLGMNGSKSYFKDAVRFLKEMYGPESLIIPTIHFDERTPHLHVVIQPIKDGKLNGKAFTGGSKHAMAQLRTRFHKDVALKHGFERGEPKNKIKHSDLDQHYKLIETQLPVLREEKNRLELGILHGQSDIDSYSQEIQNKKDELNSLEKNIQALENEHLSINNELKILNDLRNNTRNMTMSDLNEAIEMLNNLDRDRRSSFRR</sequence>
<accession>A0ABY3F6P7</accession>
<keyword evidence="1" id="KW-0175">Coiled coil</keyword>
<dbReference type="Proteomes" id="UP000317938">
    <property type="component" value="Unassembled WGS sequence"/>
</dbReference>
<dbReference type="NCBIfam" id="NF041497">
    <property type="entry name" value="MobV"/>
    <property type="match status" value="1"/>
</dbReference>
<dbReference type="RefSeq" id="WP_145242991.1">
    <property type="nucleotide sequence ID" value="NZ_VNFF01000059.1"/>
</dbReference>
<evidence type="ECO:0000313" key="3">
    <source>
        <dbReference type="Proteomes" id="UP000317938"/>
    </source>
</evidence>
<dbReference type="EMBL" id="VNFF01000059">
    <property type="protein sequence ID" value="TVU79550.1"/>
    <property type="molecule type" value="Genomic_DNA"/>
</dbReference>
<evidence type="ECO:0000256" key="1">
    <source>
        <dbReference type="SAM" id="Coils"/>
    </source>
</evidence>
<dbReference type="Pfam" id="PF01076">
    <property type="entry name" value="Mob_Pre"/>
    <property type="match status" value="1"/>
</dbReference>
<comment type="caution">
    <text evidence="2">The sequence shown here is derived from an EMBL/GenBank/DDBJ whole genome shotgun (WGS) entry which is preliminary data.</text>
</comment>
<evidence type="ECO:0008006" key="4">
    <source>
        <dbReference type="Google" id="ProtNLM"/>
    </source>
</evidence>
<reference evidence="2 3" key="1">
    <citation type="submission" date="2019-07" db="EMBL/GenBank/DDBJ databases">
        <title>Diversity of Bacteria from Kongsfjorden, Arctic.</title>
        <authorList>
            <person name="Yu Y."/>
        </authorList>
    </citation>
    <scope>NUCLEOTIDE SEQUENCE [LARGE SCALE GENOMIC DNA]</scope>
    <source>
        <strain evidence="2 3">SM1927</strain>
    </source>
</reference>
<gene>
    <name evidence="2" type="ORF">FQP85_23365</name>
</gene>
<feature type="coiled-coil region" evidence="1">
    <location>
        <begin position="219"/>
        <end position="260"/>
    </location>
</feature>
<dbReference type="InterPro" id="IPR001668">
    <property type="entry name" value="Mob_Pre"/>
</dbReference>
<keyword evidence="3" id="KW-1185">Reference proteome</keyword>
<organism evidence="2 3">
    <name type="scientific">Pseudoalteromonas neustonica</name>
    <dbReference type="NCBI Taxonomy" id="1840331"/>
    <lineage>
        <taxon>Bacteria</taxon>
        <taxon>Pseudomonadati</taxon>
        <taxon>Pseudomonadota</taxon>
        <taxon>Gammaproteobacteria</taxon>
        <taxon>Alteromonadales</taxon>
        <taxon>Pseudoalteromonadaceae</taxon>
        <taxon>Pseudoalteromonas</taxon>
    </lineage>
</organism>
<proteinExistence type="predicted"/>
<name>A0ABY3F6P7_9GAMM</name>
<dbReference type="CDD" id="cd17242">
    <property type="entry name" value="MobM_relaxase"/>
    <property type="match status" value="1"/>
</dbReference>
<evidence type="ECO:0000313" key="2">
    <source>
        <dbReference type="EMBL" id="TVU79550.1"/>
    </source>
</evidence>
<protein>
    <recommendedName>
        <fullName evidence="4">Plasmid recombination enzyme</fullName>
    </recommendedName>
</protein>
<dbReference type="Gene3D" id="3.30.930.30">
    <property type="match status" value="1"/>
</dbReference>